<dbReference type="InterPro" id="IPR027417">
    <property type="entry name" value="P-loop_NTPase"/>
</dbReference>
<accession>A0A0W8II03</accession>
<evidence type="ECO:0000256" key="2">
    <source>
        <dbReference type="ARBA" id="ARBA00022741"/>
    </source>
</evidence>
<keyword evidence="3" id="KW-0067">ATP-binding</keyword>
<dbReference type="GO" id="GO:0016887">
    <property type="term" value="F:ATP hydrolysis activity"/>
    <property type="evidence" value="ECO:0007669"/>
    <property type="project" value="InterPro"/>
</dbReference>
<dbReference type="CDD" id="cd19481">
    <property type="entry name" value="RecA-like_protease"/>
    <property type="match status" value="1"/>
</dbReference>
<proteinExistence type="inferred from homology"/>
<dbReference type="EMBL" id="LQBM01000002">
    <property type="protein sequence ID" value="KUG59561.1"/>
    <property type="molecule type" value="Genomic_DNA"/>
</dbReference>
<comment type="caution">
    <text evidence="5">The sequence shown here is derived from an EMBL/GenBank/DDBJ whole genome shotgun (WGS) entry which is preliminary data.</text>
</comment>
<dbReference type="AlphaFoldDB" id="A0A0W8II03"/>
<evidence type="ECO:0000256" key="3">
    <source>
        <dbReference type="ARBA" id="ARBA00022840"/>
    </source>
</evidence>
<dbReference type="InterPro" id="IPR003593">
    <property type="entry name" value="AAA+_ATPase"/>
</dbReference>
<organism evidence="5 6">
    <name type="scientific">Nesterenkonia jeotgali</name>
    <dbReference type="NCBI Taxonomy" id="317018"/>
    <lineage>
        <taxon>Bacteria</taxon>
        <taxon>Bacillati</taxon>
        <taxon>Actinomycetota</taxon>
        <taxon>Actinomycetes</taxon>
        <taxon>Micrococcales</taxon>
        <taxon>Micrococcaceae</taxon>
        <taxon>Nesterenkonia</taxon>
    </lineage>
</organism>
<dbReference type="GO" id="GO:0005524">
    <property type="term" value="F:ATP binding"/>
    <property type="evidence" value="ECO:0007669"/>
    <property type="project" value="UniProtKB-KW"/>
</dbReference>
<protein>
    <recommendedName>
        <fullName evidence="4">AAA+ ATPase domain-containing protein</fullName>
    </recommendedName>
</protein>
<keyword evidence="2" id="KW-0547">Nucleotide-binding</keyword>
<dbReference type="OrthoDB" id="9809379at2"/>
<dbReference type="RefSeq" id="WP_058887795.1">
    <property type="nucleotide sequence ID" value="NZ_LQBM01000002.1"/>
</dbReference>
<dbReference type="STRING" id="317018.AVL63_10500"/>
<feature type="domain" description="AAA+ ATPase" evidence="4">
    <location>
        <begin position="245"/>
        <end position="372"/>
    </location>
</feature>
<sequence>MSVPEKLTTEQFATAFTDFITQMAGAAQQAAAPGAYVELLTDHFGVDPLSVDTVSQMFPWWRHTDVDTALATVFPETTPKGLRYPQGSEVSFSELLTDRYQQFEQGALAYETMPVGFERRRRVITNGLWVAQFKGHPVAVLQTKNQSFGHAQSQLEIMCAEETIGDELSAELRRCMDLHSTLRGEYVTLAGSAFQDEGLSVQFHDRPRIREADVILPSGSLDRIRRHVLGLSEMKAQLREAGQHLKRGILLYGPPGTGKTHTVRHLIGGDSSTTVIVLTGPALGNIAMAAETARALQPALVVLEDCDLVAEDRDFGEGGRPLLFEILDTLDGLSEDADVAFVLTTNRAEVLEPALAQRPGRVDLAVEIPLPDHEGRLKLFTLYSQELSFSPQGLRDAADSTEGITASFAKEAIRRAVVNAAAEQRSAGDEDLRGAVAELLSDQDLLTTKLLASAQDWDTDGSEDFDEDLHGGLDE</sequence>
<evidence type="ECO:0000256" key="1">
    <source>
        <dbReference type="ARBA" id="ARBA00006914"/>
    </source>
</evidence>
<keyword evidence="6" id="KW-1185">Reference proteome</keyword>
<dbReference type="Pfam" id="PF00004">
    <property type="entry name" value="AAA"/>
    <property type="match status" value="1"/>
</dbReference>
<dbReference type="InterPro" id="IPR050221">
    <property type="entry name" value="26S_Proteasome_ATPase"/>
</dbReference>
<evidence type="ECO:0000313" key="6">
    <source>
        <dbReference type="Proteomes" id="UP000054023"/>
    </source>
</evidence>
<gene>
    <name evidence="5" type="ORF">AVL63_10500</name>
</gene>
<dbReference type="SUPFAM" id="SSF52540">
    <property type="entry name" value="P-loop containing nucleoside triphosphate hydrolases"/>
    <property type="match status" value="1"/>
</dbReference>
<name>A0A0W8II03_9MICC</name>
<comment type="similarity">
    <text evidence="1">Belongs to the AAA ATPase family.</text>
</comment>
<evidence type="ECO:0000313" key="5">
    <source>
        <dbReference type="EMBL" id="KUG59561.1"/>
    </source>
</evidence>
<dbReference type="InterPro" id="IPR003959">
    <property type="entry name" value="ATPase_AAA_core"/>
</dbReference>
<evidence type="ECO:0000259" key="4">
    <source>
        <dbReference type="SMART" id="SM00382"/>
    </source>
</evidence>
<dbReference type="SMART" id="SM00382">
    <property type="entry name" value="AAA"/>
    <property type="match status" value="1"/>
</dbReference>
<dbReference type="PANTHER" id="PTHR23073">
    <property type="entry name" value="26S PROTEASOME REGULATORY SUBUNIT"/>
    <property type="match status" value="1"/>
</dbReference>
<dbReference type="Proteomes" id="UP000054023">
    <property type="component" value="Unassembled WGS sequence"/>
</dbReference>
<dbReference type="Gene3D" id="1.10.8.60">
    <property type="match status" value="1"/>
</dbReference>
<dbReference type="Gene3D" id="3.40.50.300">
    <property type="entry name" value="P-loop containing nucleotide triphosphate hydrolases"/>
    <property type="match status" value="1"/>
</dbReference>
<reference evidence="6" key="1">
    <citation type="submission" date="2015-12" db="EMBL/GenBank/DDBJ databases">
        <authorList>
            <person name="Nair G.R."/>
            <person name="Kaur G."/>
            <person name="Mayilraj S."/>
        </authorList>
    </citation>
    <scope>NUCLEOTIDE SEQUENCE [LARGE SCALE GENOMIC DNA]</scope>
    <source>
        <strain evidence="6">CD08_7</strain>
    </source>
</reference>